<gene>
    <name evidence="11" type="ORF">KB874_07605</name>
</gene>
<dbReference type="GO" id="GO:0030170">
    <property type="term" value="F:pyridoxal phosphate binding"/>
    <property type="evidence" value="ECO:0007669"/>
    <property type="project" value="InterPro"/>
</dbReference>
<evidence type="ECO:0000256" key="6">
    <source>
        <dbReference type="ARBA" id="ARBA00022898"/>
    </source>
</evidence>
<evidence type="ECO:0000256" key="1">
    <source>
        <dbReference type="ARBA" id="ARBA00001933"/>
    </source>
</evidence>
<sequence length="324" mass="34022">MIETRDHGGNLDAAIARWGGARADWLDLSTGINPVPYPVPPIPPHAWAALPTRAETLALEQAARTAYGTPAECVALAGAQAAIQLVPRLAPPGLARILGPTYNEHAASLVAQGWRVETVPALAALAGADLAVVVNPNNPDGQRHAPGTLAALADRVGLLVVDESFADPEPALSLATRLPLEKVLILRSFGKFYGLAGVRLGFALGSPDRTARLRALSGPWSASGPAIALGTAALSDTAWRHETTARLTADADRLDALAAGAGWRLVGGTPLFRSYATPDATAAQDNLASHRIWSRIFPYSADWIRLGLPPPEGWPRLAEALSCR</sequence>
<evidence type="ECO:0000313" key="11">
    <source>
        <dbReference type="EMBL" id="MBS0123997.1"/>
    </source>
</evidence>
<keyword evidence="12" id="KW-1185">Reference proteome</keyword>
<organism evidence="11 12">
    <name type="scientific">Thetidibacter halocola</name>
    <dbReference type="NCBI Taxonomy" id="2827239"/>
    <lineage>
        <taxon>Bacteria</taxon>
        <taxon>Pseudomonadati</taxon>
        <taxon>Pseudomonadota</taxon>
        <taxon>Alphaproteobacteria</taxon>
        <taxon>Rhodobacterales</taxon>
        <taxon>Roseobacteraceae</taxon>
        <taxon>Thetidibacter</taxon>
    </lineage>
</organism>
<protein>
    <recommendedName>
        <fullName evidence="4">threonine-phosphate decarboxylase</fullName>
        <ecNumber evidence="4">4.1.1.81</ecNumber>
    </recommendedName>
    <alternativeName>
        <fullName evidence="8">L-threonine-O-3-phosphate decarboxylase</fullName>
    </alternativeName>
</protein>
<dbReference type="Gene3D" id="3.90.1150.10">
    <property type="entry name" value="Aspartate Aminotransferase, domain 1"/>
    <property type="match status" value="1"/>
</dbReference>
<proteinExistence type="predicted"/>
<dbReference type="Pfam" id="PF00155">
    <property type="entry name" value="Aminotran_1_2"/>
    <property type="match status" value="1"/>
</dbReference>
<dbReference type="RefSeq" id="WP_212535973.1">
    <property type="nucleotide sequence ID" value="NZ_JAGTUU010000003.1"/>
</dbReference>
<dbReference type="InterPro" id="IPR015424">
    <property type="entry name" value="PyrdxlP-dep_Trfase"/>
</dbReference>
<dbReference type="PANTHER" id="PTHR42885:SF1">
    <property type="entry name" value="THREONINE-PHOSPHATE DECARBOXYLASE"/>
    <property type="match status" value="1"/>
</dbReference>
<evidence type="ECO:0000256" key="9">
    <source>
        <dbReference type="ARBA" id="ARBA00048531"/>
    </source>
</evidence>
<evidence type="ECO:0000256" key="3">
    <source>
        <dbReference type="ARBA" id="ARBA00004953"/>
    </source>
</evidence>
<dbReference type="EMBL" id="JAGTUU010000003">
    <property type="protein sequence ID" value="MBS0123997.1"/>
    <property type="molecule type" value="Genomic_DNA"/>
</dbReference>
<keyword evidence="5" id="KW-0169">Cobalamin biosynthesis</keyword>
<dbReference type="UniPathway" id="UPA00148"/>
<dbReference type="InterPro" id="IPR004839">
    <property type="entry name" value="Aminotransferase_I/II_large"/>
</dbReference>
<evidence type="ECO:0000256" key="2">
    <source>
        <dbReference type="ARBA" id="ARBA00003444"/>
    </source>
</evidence>
<comment type="cofactor">
    <cofactor evidence="1">
        <name>pyridoxal 5'-phosphate</name>
        <dbReference type="ChEBI" id="CHEBI:597326"/>
    </cofactor>
</comment>
<dbReference type="PANTHER" id="PTHR42885">
    <property type="entry name" value="HISTIDINOL-PHOSPHATE AMINOTRANSFERASE-RELATED"/>
    <property type="match status" value="1"/>
</dbReference>
<dbReference type="SUPFAM" id="SSF53383">
    <property type="entry name" value="PLP-dependent transferases"/>
    <property type="match status" value="1"/>
</dbReference>
<comment type="catalytic activity">
    <reaction evidence="9">
        <text>O-phospho-L-threonine + H(+) = (R)-1-aminopropan-2-yl phosphate + CO2</text>
        <dbReference type="Rhea" id="RHEA:11492"/>
        <dbReference type="ChEBI" id="CHEBI:15378"/>
        <dbReference type="ChEBI" id="CHEBI:16526"/>
        <dbReference type="ChEBI" id="CHEBI:58563"/>
        <dbReference type="ChEBI" id="CHEBI:58675"/>
        <dbReference type="EC" id="4.1.1.81"/>
    </reaction>
</comment>
<comment type="pathway">
    <text evidence="3">Cofactor biosynthesis; adenosylcobalamin biosynthesis.</text>
</comment>
<accession>A0A8J7WAJ9</accession>
<dbReference type="GO" id="GO:0009236">
    <property type="term" value="P:cobalamin biosynthetic process"/>
    <property type="evidence" value="ECO:0007669"/>
    <property type="project" value="UniProtKB-UniPathway"/>
</dbReference>
<evidence type="ECO:0000259" key="10">
    <source>
        <dbReference type="Pfam" id="PF00155"/>
    </source>
</evidence>
<comment type="function">
    <text evidence="2">Decarboxylates L-threonine-O-3-phosphate to yield (R)-1-amino-2-propanol O-2-phosphate, the precursor for the linkage between the nucleotide loop and the corrin ring in cobalamin.</text>
</comment>
<dbReference type="EC" id="4.1.1.81" evidence="4"/>
<evidence type="ECO:0000256" key="4">
    <source>
        <dbReference type="ARBA" id="ARBA00012285"/>
    </source>
</evidence>
<evidence type="ECO:0000313" key="12">
    <source>
        <dbReference type="Proteomes" id="UP000681356"/>
    </source>
</evidence>
<name>A0A8J7WAJ9_9RHOB</name>
<reference evidence="11" key="1">
    <citation type="submission" date="2021-04" db="EMBL/GenBank/DDBJ databases">
        <authorList>
            <person name="Yoon J."/>
        </authorList>
    </citation>
    <scope>NUCLEOTIDE SEQUENCE</scope>
    <source>
        <strain evidence="11">KMU-90</strain>
    </source>
</reference>
<evidence type="ECO:0000256" key="8">
    <source>
        <dbReference type="ARBA" id="ARBA00029996"/>
    </source>
</evidence>
<evidence type="ECO:0000256" key="5">
    <source>
        <dbReference type="ARBA" id="ARBA00022573"/>
    </source>
</evidence>
<dbReference type="Proteomes" id="UP000681356">
    <property type="component" value="Unassembled WGS sequence"/>
</dbReference>
<feature type="domain" description="Aminotransferase class I/classII large" evidence="10">
    <location>
        <begin position="59"/>
        <end position="316"/>
    </location>
</feature>
<dbReference type="NCBIfam" id="TIGR01140">
    <property type="entry name" value="L_thr_O3P_dcar"/>
    <property type="match status" value="1"/>
</dbReference>
<dbReference type="GO" id="GO:0048472">
    <property type="term" value="F:threonine-phosphate decarboxylase activity"/>
    <property type="evidence" value="ECO:0007669"/>
    <property type="project" value="UniProtKB-EC"/>
</dbReference>
<evidence type="ECO:0000256" key="7">
    <source>
        <dbReference type="ARBA" id="ARBA00023239"/>
    </source>
</evidence>
<dbReference type="InterPro" id="IPR005860">
    <property type="entry name" value="CobD"/>
</dbReference>
<dbReference type="InterPro" id="IPR015421">
    <property type="entry name" value="PyrdxlP-dep_Trfase_major"/>
</dbReference>
<dbReference type="InterPro" id="IPR015422">
    <property type="entry name" value="PyrdxlP-dep_Trfase_small"/>
</dbReference>
<dbReference type="Gene3D" id="3.40.640.10">
    <property type="entry name" value="Type I PLP-dependent aspartate aminotransferase-like (Major domain)"/>
    <property type="match status" value="1"/>
</dbReference>
<dbReference type="AlphaFoldDB" id="A0A8J7WAJ9"/>
<keyword evidence="7 11" id="KW-0456">Lyase</keyword>
<keyword evidence="6" id="KW-0663">Pyridoxal phosphate</keyword>
<comment type="caution">
    <text evidence="11">The sequence shown here is derived from an EMBL/GenBank/DDBJ whole genome shotgun (WGS) entry which is preliminary data.</text>
</comment>